<keyword evidence="2 5" id="KW-0812">Transmembrane</keyword>
<dbReference type="GO" id="GO:0012505">
    <property type="term" value="C:endomembrane system"/>
    <property type="evidence" value="ECO:0007669"/>
    <property type="project" value="UniProtKB-SubCell"/>
</dbReference>
<dbReference type="Pfam" id="PF01988">
    <property type="entry name" value="VIT1"/>
    <property type="match status" value="2"/>
</dbReference>
<dbReference type="RefSeq" id="WP_045922017.1">
    <property type="nucleotide sequence ID" value="NZ_JBHTHW010000004.1"/>
</dbReference>
<keyword evidence="3 5" id="KW-1133">Transmembrane helix</keyword>
<dbReference type="GO" id="GO:0005384">
    <property type="term" value="F:manganese ion transmembrane transporter activity"/>
    <property type="evidence" value="ECO:0007669"/>
    <property type="project" value="InterPro"/>
</dbReference>
<dbReference type="EMBL" id="JXBZ01000002">
    <property type="protein sequence ID" value="KJY51054.1"/>
    <property type="molecule type" value="Genomic_DNA"/>
</dbReference>
<evidence type="ECO:0000256" key="4">
    <source>
        <dbReference type="ARBA" id="ARBA00023136"/>
    </source>
</evidence>
<keyword evidence="7" id="KW-1185">Reference proteome</keyword>
<comment type="subcellular location">
    <subcellularLocation>
        <location evidence="1">Endomembrane system</location>
        <topology evidence="1">Multi-pass membrane protein</topology>
    </subcellularLocation>
</comment>
<organism evidence="6 7">
    <name type="scientific">Bombilactobacillus mellis</name>
    <dbReference type="NCBI Taxonomy" id="1218508"/>
    <lineage>
        <taxon>Bacteria</taxon>
        <taxon>Bacillati</taxon>
        <taxon>Bacillota</taxon>
        <taxon>Bacilli</taxon>
        <taxon>Lactobacillales</taxon>
        <taxon>Lactobacillaceae</taxon>
        <taxon>Bombilactobacillus</taxon>
    </lineage>
</organism>
<dbReference type="HOGENOM" id="CLU_038957_3_0_9"/>
<dbReference type="PATRIC" id="fig|1218508.4.peg.101"/>
<dbReference type="AlphaFoldDB" id="A0A0F4KYL0"/>
<evidence type="ECO:0000313" key="7">
    <source>
        <dbReference type="Proteomes" id="UP000033695"/>
    </source>
</evidence>
<feature type="transmembrane region" description="Helical" evidence="5">
    <location>
        <begin position="21"/>
        <end position="42"/>
    </location>
</feature>
<gene>
    <name evidence="6" type="ORF">JG29_00970</name>
</gene>
<feature type="transmembrane region" description="Helical" evidence="5">
    <location>
        <begin position="176"/>
        <end position="194"/>
    </location>
</feature>
<accession>A0A0F4KYL0</accession>
<proteinExistence type="predicted"/>
<evidence type="ECO:0000256" key="5">
    <source>
        <dbReference type="SAM" id="Phobius"/>
    </source>
</evidence>
<dbReference type="PANTHER" id="PTHR31851">
    <property type="entry name" value="FE(2+)/MN(2+) TRANSPORTER PCL1"/>
    <property type="match status" value="1"/>
</dbReference>
<dbReference type="GO" id="GO:0030026">
    <property type="term" value="P:intracellular manganese ion homeostasis"/>
    <property type="evidence" value="ECO:0007669"/>
    <property type="project" value="InterPro"/>
</dbReference>
<evidence type="ECO:0000256" key="1">
    <source>
        <dbReference type="ARBA" id="ARBA00004127"/>
    </source>
</evidence>
<keyword evidence="4 5" id="KW-0472">Membrane</keyword>
<name>A0A0F4KYL0_9LACO</name>
<dbReference type="OrthoDB" id="188924at2"/>
<reference evidence="6 7" key="1">
    <citation type="submission" date="2014-12" db="EMBL/GenBank/DDBJ databases">
        <title>Comparative genomics of the lactic acid bacteria isolated from the honey bee gut.</title>
        <authorList>
            <person name="Ellegaard K.M."/>
            <person name="Tamarit D."/>
            <person name="Javelind E."/>
            <person name="Olofsson T."/>
            <person name="Andersson S.G."/>
            <person name="Vasquez A."/>
        </authorList>
    </citation>
    <scope>NUCLEOTIDE SEQUENCE [LARGE SCALE GENOMIC DNA]</scope>
    <source>
        <strain evidence="6 7">Hon2</strain>
    </source>
</reference>
<comment type="caution">
    <text evidence="6">The sequence shown here is derived from an EMBL/GenBank/DDBJ whole genome shotgun (WGS) entry which is preliminary data.</text>
</comment>
<feature type="transmembrane region" description="Helical" evidence="5">
    <location>
        <begin position="143"/>
        <end position="164"/>
    </location>
</feature>
<evidence type="ECO:0000256" key="2">
    <source>
        <dbReference type="ARBA" id="ARBA00022692"/>
    </source>
</evidence>
<sequence>MINSLIKGLRNTKLYFWDRLSVLRAGILGANDGIISISGIVLGATGANLDSRSLLITGISGMLAGACSMAGGEWISVSTQRDLQVETMTSQASLKAKTIDAPQLHKKDLLMPLHAAGTSFLSFIMGALIPLLAITLSTPQWRIFNTACLMGLALCLNAVFSTLGNHISIGKTIIRNVLVGFLTIIITYILGSVLSV</sequence>
<evidence type="ECO:0000256" key="3">
    <source>
        <dbReference type="ARBA" id="ARBA00022989"/>
    </source>
</evidence>
<dbReference type="InterPro" id="IPR008217">
    <property type="entry name" value="Ccc1_fam"/>
</dbReference>
<evidence type="ECO:0000313" key="6">
    <source>
        <dbReference type="EMBL" id="KJY51054.1"/>
    </source>
</evidence>
<dbReference type="STRING" id="1218508.JG29_00970"/>
<protein>
    <submittedName>
        <fullName evidence="6">Integral membrane protein</fullName>
    </submittedName>
</protein>
<feature type="transmembrane region" description="Helical" evidence="5">
    <location>
        <begin position="113"/>
        <end position="137"/>
    </location>
</feature>
<dbReference type="Proteomes" id="UP000033695">
    <property type="component" value="Unassembled WGS sequence"/>
</dbReference>